<dbReference type="InterPro" id="IPR027417">
    <property type="entry name" value="P-loop_NTPase"/>
</dbReference>
<dbReference type="AlphaFoldDB" id="A0A844FFF7"/>
<evidence type="ECO:0000256" key="2">
    <source>
        <dbReference type="ARBA" id="ARBA00022741"/>
    </source>
</evidence>
<dbReference type="InterPro" id="IPR017871">
    <property type="entry name" value="ABC_transporter-like_CS"/>
</dbReference>
<evidence type="ECO:0000313" key="5">
    <source>
        <dbReference type="EMBL" id="MCG4565080.1"/>
    </source>
</evidence>
<protein>
    <submittedName>
        <fullName evidence="6">ATP-binding cassette domain-containing protein</fullName>
    </submittedName>
</protein>
<dbReference type="EMBL" id="JAKNID010000019">
    <property type="protein sequence ID" value="MCG4565080.1"/>
    <property type="molecule type" value="Genomic_DNA"/>
</dbReference>
<keyword evidence="2" id="KW-0547">Nucleotide-binding</keyword>
<dbReference type="EMBL" id="VULR01000003">
    <property type="protein sequence ID" value="MSS42705.1"/>
    <property type="molecule type" value="Genomic_DNA"/>
</dbReference>
<dbReference type="SUPFAM" id="SSF52540">
    <property type="entry name" value="P-loop containing nucleoside triphosphate hydrolases"/>
    <property type="match status" value="1"/>
</dbReference>
<accession>A0A844FFF7</accession>
<dbReference type="PANTHER" id="PTHR42781:SF9">
    <property type="entry name" value="AMINO ACID ABC TRANSPORTER, ATP-BINDING PROTEIN-RELATED"/>
    <property type="match status" value="1"/>
</dbReference>
<keyword evidence="8" id="KW-1185">Reference proteome</keyword>
<feature type="domain" description="ABC transporter" evidence="4">
    <location>
        <begin position="3"/>
        <end position="228"/>
    </location>
</feature>
<dbReference type="Proteomes" id="UP001108123">
    <property type="component" value="Unassembled WGS sequence"/>
</dbReference>
<evidence type="ECO:0000313" key="7">
    <source>
        <dbReference type="Proteomes" id="UP000462760"/>
    </source>
</evidence>
<evidence type="ECO:0000313" key="8">
    <source>
        <dbReference type="Proteomes" id="UP001108123"/>
    </source>
</evidence>
<dbReference type="Pfam" id="PF00005">
    <property type="entry name" value="ABC_tran"/>
    <property type="match status" value="1"/>
</dbReference>
<dbReference type="RefSeq" id="WP_154482956.1">
    <property type="nucleotide sequence ID" value="NZ_JAHLOA010000005.1"/>
</dbReference>
<dbReference type="SMART" id="SM00382">
    <property type="entry name" value="AAA"/>
    <property type="match status" value="1"/>
</dbReference>
<evidence type="ECO:0000313" key="6">
    <source>
        <dbReference type="EMBL" id="MSS42705.1"/>
    </source>
</evidence>
<dbReference type="GO" id="GO:0005524">
    <property type="term" value="F:ATP binding"/>
    <property type="evidence" value="ECO:0007669"/>
    <property type="project" value="UniProtKB-KW"/>
</dbReference>
<evidence type="ECO:0000256" key="1">
    <source>
        <dbReference type="ARBA" id="ARBA00022448"/>
    </source>
</evidence>
<dbReference type="Gene3D" id="3.40.50.300">
    <property type="entry name" value="P-loop containing nucleotide triphosphate hydrolases"/>
    <property type="match status" value="1"/>
</dbReference>
<dbReference type="OrthoDB" id="9804199at2"/>
<sequence length="230" mass="26490">MKIQVINAIKKYHNKKVLDVDYIEFKPGYIYAVMGLNGSGKTTLLQSIAGINKLTNGEVLYDGKDFKYIKDRITMMMQQPYLFDCSVKENIIMGLKFRKLDKDIIQSRMESYIKYFDIEEIINQNSKKLSGGESAKVALLRTLIMETDIVLLDEPTASMDVESTISAEGLMKNIMNENRILIVVTHDLYQAERIADYVVFMDKGKIIEMGEKEKVFRDPKNHKLKLLLNK</sequence>
<dbReference type="PANTHER" id="PTHR42781">
    <property type="entry name" value="SPERMIDINE/PUTRESCINE IMPORT ATP-BINDING PROTEIN POTA"/>
    <property type="match status" value="1"/>
</dbReference>
<organism evidence="6 7">
    <name type="scientific">Anaerosalibacter bizertensis</name>
    <dbReference type="NCBI Taxonomy" id="932217"/>
    <lineage>
        <taxon>Bacteria</taxon>
        <taxon>Bacillati</taxon>
        <taxon>Bacillota</taxon>
        <taxon>Tissierellia</taxon>
        <taxon>Tissierellales</taxon>
        <taxon>Sporanaerobacteraceae</taxon>
        <taxon>Anaerosalibacter</taxon>
    </lineage>
</organism>
<keyword evidence="3 6" id="KW-0067">ATP-binding</keyword>
<name>A0A844FFF7_9FIRM</name>
<dbReference type="Proteomes" id="UP000462760">
    <property type="component" value="Unassembled WGS sequence"/>
</dbReference>
<keyword evidence="1" id="KW-0813">Transport</keyword>
<reference evidence="6 7" key="1">
    <citation type="submission" date="2019-08" db="EMBL/GenBank/DDBJ databases">
        <title>In-depth cultivation of the pig gut microbiome towards novel bacterial diversity and tailored functional studies.</title>
        <authorList>
            <person name="Wylensek D."/>
            <person name="Hitch T.C.A."/>
            <person name="Clavel T."/>
        </authorList>
    </citation>
    <scope>NUCLEOTIDE SEQUENCE [LARGE SCALE GENOMIC DNA]</scope>
    <source>
        <strain evidence="6 7">Med78-601-WT-4W-RMD-3</strain>
    </source>
</reference>
<dbReference type="InterPro" id="IPR003439">
    <property type="entry name" value="ABC_transporter-like_ATP-bd"/>
</dbReference>
<dbReference type="InterPro" id="IPR050093">
    <property type="entry name" value="ABC_SmlMolc_Importer"/>
</dbReference>
<dbReference type="PROSITE" id="PS00211">
    <property type="entry name" value="ABC_TRANSPORTER_1"/>
    <property type="match status" value="1"/>
</dbReference>
<comment type="caution">
    <text evidence="6">The sequence shown here is derived from an EMBL/GenBank/DDBJ whole genome shotgun (WGS) entry which is preliminary data.</text>
</comment>
<dbReference type="PROSITE" id="PS50893">
    <property type="entry name" value="ABC_TRANSPORTER_2"/>
    <property type="match status" value="1"/>
</dbReference>
<evidence type="ECO:0000256" key="3">
    <source>
        <dbReference type="ARBA" id="ARBA00022840"/>
    </source>
</evidence>
<gene>
    <name evidence="6" type="ORF">FYJ27_03020</name>
    <name evidence="5" type="ORF">L0P62_06425</name>
</gene>
<reference evidence="5" key="2">
    <citation type="submission" date="2022-01" db="EMBL/GenBank/DDBJ databases">
        <title>Collection of gut derived symbiotic bacterial strains cultured from healthy donors.</title>
        <authorList>
            <person name="Lin H."/>
            <person name="Kohout C."/>
            <person name="Waligurski E."/>
            <person name="Pamer E.G."/>
        </authorList>
    </citation>
    <scope>NUCLEOTIDE SEQUENCE</scope>
    <source>
        <strain evidence="5">MSK.14.39</strain>
    </source>
</reference>
<dbReference type="GO" id="GO:0016887">
    <property type="term" value="F:ATP hydrolysis activity"/>
    <property type="evidence" value="ECO:0007669"/>
    <property type="project" value="InterPro"/>
</dbReference>
<proteinExistence type="predicted"/>
<dbReference type="InterPro" id="IPR003593">
    <property type="entry name" value="AAA+_ATPase"/>
</dbReference>
<evidence type="ECO:0000259" key="4">
    <source>
        <dbReference type="PROSITE" id="PS50893"/>
    </source>
</evidence>